<protein>
    <submittedName>
        <fullName evidence="1">Uncharacterized protein</fullName>
    </submittedName>
</protein>
<evidence type="ECO:0000313" key="1">
    <source>
        <dbReference type="EMBL" id="KAA6401327.1"/>
    </source>
</evidence>
<name>A0A5J4X1V2_9EUKA</name>
<dbReference type="EMBL" id="SNRW01000408">
    <property type="protein sequence ID" value="KAA6401327.1"/>
    <property type="molecule type" value="Genomic_DNA"/>
</dbReference>
<dbReference type="AlphaFoldDB" id="A0A5J4X1V2"/>
<organism evidence="1 2">
    <name type="scientific">Streblomastix strix</name>
    <dbReference type="NCBI Taxonomy" id="222440"/>
    <lineage>
        <taxon>Eukaryota</taxon>
        <taxon>Metamonada</taxon>
        <taxon>Preaxostyla</taxon>
        <taxon>Oxymonadida</taxon>
        <taxon>Streblomastigidae</taxon>
        <taxon>Streblomastix</taxon>
    </lineage>
</organism>
<evidence type="ECO:0000313" key="2">
    <source>
        <dbReference type="Proteomes" id="UP000324800"/>
    </source>
</evidence>
<gene>
    <name evidence="1" type="ORF">EZS28_003151</name>
</gene>
<proteinExistence type="predicted"/>
<dbReference type="Proteomes" id="UP000324800">
    <property type="component" value="Unassembled WGS sequence"/>
</dbReference>
<sequence length="151" mass="17617">MEVDGMEDDYDYYELQAARQDRMKSRAKPFGRLPFHPSMIQRTRNNGGTQFREETGNVLAISNGYLKRDFKKIYSFDDNEAISDNMVVYYKKRNAIYSVDSYTTAVGFSDPDHQLERNWKKQYYTDVNDFEQALLAAKLKQQGTKGGPHMK</sequence>
<reference evidence="1 2" key="1">
    <citation type="submission" date="2019-03" db="EMBL/GenBank/DDBJ databases">
        <title>Single cell metagenomics reveals metabolic interactions within the superorganism composed of flagellate Streblomastix strix and complex community of Bacteroidetes bacteria on its surface.</title>
        <authorList>
            <person name="Treitli S.C."/>
            <person name="Kolisko M."/>
            <person name="Husnik F."/>
            <person name="Keeling P."/>
            <person name="Hampl V."/>
        </authorList>
    </citation>
    <scope>NUCLEOTIDE SEQUENCE [LARGE SCALE GENOMIC DNA]</scope>
    <source>
        <strain evidence="1">ST1C</strain>
    </source>
</reference>
<comment type="caution">
    <text evidence="1">The sequence shown here is derived from an EMBL/GenBank/DDBJ whole genome shotgun (WGS) entry which is preliminary data.</text>
</comment>
<accession>A0A5J4X1V2</accession>